<reference evidence="2 3" key="1">
    <citation type="submission" date="2017-07" db="EMBL/GenBank/DDBJ databases">
        <authorList>
            <person name="Talla V."/>
            <person name="Backstrom N."/>
        </authorList>
    </citation>
    <scope>NUCLEOTIDE SEQUENCE [LARGE SCALE GENOMIC DNA]</scope>
</reference>
<organism evidence="2 3">
    <name type="scientific">Leptidea sinapis</name>
    <dbReference type="NCBI Taxonomy" id="189913"/>
    <lineage>
        <taxon>Eukaryota</taxon>
        <taxon>Metazoa</taxon>
        <taxon>Ecdysozoa</taxon>
        <taxon>Arthropoda</taxon>
        <taxon>Hexapoda</taxon>
        <taxon>Insecta</taxon>
        <taxon>Pterygota</taxon>
        <taxon>Neoptera</taxon>
        <taxon>Endopterygota</taxon>
        <taxon>Lepidoptera</taxon>
        <taxon>Glossata</taxon>
        <taxon>Ditrysia</taxon>
        <taxon>Papilionoidea</taxon>
        <taxon>Pieridae</taxon>
        <taxon>Dismorphiinae</taxon>
        <taxon>Leptidea</taxon>
    </lineage>
</organism>
<feature type="signal peptide" evidence="1">
    <location>
        <begin position="1"/>
        <end position="18"/>
    </location>
</feature>
<protein>
    <submittedName>
        <fullName evidence="2">Uncharacterized protein</fullName>
    </submittedName>
</protein>
<gene>
    <name evidence="2" type="ORF">LSINAPIS_LOCUS9375</name>
</gene>
<evidence type="ECO:0000256" key="1">
    <source>
        <dbReference type="SAM" id="SignalP"/>
    </source>
</evidence>
<dbReference type="AlphaFoldDB" id="A0A5E4QJ09"/>
<dbReference type="EMBL" id="FZQP02003445">
    <property type="protein sequence ID" value="VVC98267.1"/>
    <property type="molecule type" value="Genomic_DNA"/>
</dbReference>
<evidence type="ECO:0000313" key="2">
    <source>
        <dbReference type="EMBL" id="VVC98267.1"/>
    </source>
</evidence>
<keyword evidence="3" id="KW-1185">Reference proteome</keyword>
<evidence type="ECO:0000313" key="3">
    <source>
        <dbReference type="Proteomes" id="UP000324832"/>
    </source>
</evidence>
<accession>A0A5E4QJ09</accession>
<sequence>MQTGIVLLMQVLITLVYSEIFLPKLSNSAKKLRQKRSPNNPYQFHQFYVPSLQVIPINFHQGHVWHHPPMYSNSNHSQILVPFHELVPVHELIPVSQLSVIPLQRMREQKVYSVYEDNKFRTPIGGFGVGWRYGGHGAGHGFHYGFG</sequence>
<proteinExistence type="predicted"/>
<name>A0A5E4QJ09_9NEOP</name>
<feature type="chain" id="PRO_5022861822" evidence="1">
    <location>
        <begin position="19"/>
        <end position="147"/>
    </location>
</feature>
<keyword evidence="1" id="KW-0732">Signal</keyword>
<dbReference type="Proteomes" id="UP000324832">
    <property type="component" value="Unassembled WGS sequence"/>
</dbReference>